<reference evidence="17" key="2">
    <citation type="journal article" date="2021" name="PeerJ">
        <title>Extensive microbial diversity within the chicken gut microbiome revealed by metagenomics and culture.</title>
        <authorList>
            <person name="Gilroy R."/>
            <person name="Ravi A."/>
            <person name="Getino M."/>
            <person name="Pursley I."/>
            <person name="Horton D.L."/>
            <person name="Alikhan N.F."/>
            <person name="Baker D."/>
            <person name="Gharbi K."/>
            <person name="Hall N."/>
            <person name="Watson M."/>
            <person name="Adriaenssens E.M."/>
            <person name="Foster-Nyarko E."/>
            <person name="Jarju S."/>
            <person name="Secka A."/>
            <person name="Antonio M."/>
            <person name="Oren A."/>
            <person name="Chaudhuri R.R."/>
            <person name="La Ragione R."/>
            <person name="Hildebrand F."/>
            <person name="Pallen M.J."/>
        </authorList>
    </citation>
    <scope>NUCLEOTIDE SEQUENCE</scope>
    <source>
        <strain evidence="17">14700</strain>
    </source>
</reference>
<reference evidence="17" key="1">
    <citation type="submission" date="2020-10" db="EMBL/GenBank/DDBJ databases">
        <authorList>
            <person name="Gilroy R."/>
        </authorList>
    </citation>
    <scope>NUCLEOTIDE SEQUENCE</scope>
    <source>
        <strain evidence="17">14700</strain>
    </source>
</reference>
<dbReference type="Gene3D" id="3.40.50.300">
    <property type="entry name" value="P-loop containing nucleotide triphosphate hydrolases"/>
    <property type="match status" value="1"/>
</dbReference>
<accession>A0A9D9IEG7</accession>
<keyword evidence="8" id="KW-0653">Protein transport</keyword>
<evidence type="ECO:0000256" key="10">
    <source>
        <dbReference type="ARBA" id="ARBA00023136"/>
    </source>
</evidence>
<evidence type="ECO:0000256" key="9">
    <source>
        <dbReference type="ARBA" id="ARBA00023134"/>
    </source>
</evidence>
<dbReference type="SMART" id="SM00382">
    <property type="entry name" value="AAA"/>
    <property type="match status" value="1"/>
</dbReference>
<evidence type="ECO:0000256" key="3">
    <source>
        <dbReference type="ARBA" id="ARBA00014919"/>
    </source>
</evidence>
<dbReference type="PANTHER" id="PTHR43134">
    <property type="entry name" value="SIGNAL RECOGNITION PARTICLE RECEPTOR SUBUNIT ALPHA"/>
    <property type="match status" value="1"/>
</dbReference>
<sequence>MEYYTVTAESYDAAVKKAQELYGNGIRIHSRRDYTTHGGLFTRRLPRCEIVCYLVKNTKESSKAKESDISEFEKEARTPDPDSLTRSERLDTEIYRTKDNPVLEKASALLDDNHITDPLKSRLIEDFPESGDSPMILSERLLKTIGIDYQRQLHPKHFIVFIGPTGSGKTTTLAKVAYLFRESGKSVAIITLDSYRMGAFEQVSAFGSALSIPVALAGAEDELLAAAERFASFDMVFVDTMGLSPKDKELNLRLKGLLSLLDISRSDYILTVPASMKEEDIMEQYSSYSEYSPSSLVVTKLDETETIGNVLSFSYKVSVPILFFTNGQKVPDDIEKASGSVVLEHMKGFGLDMKRFRAQVSL</sequence>
<evidence type="ECO:0000256" key="2">
    <source>
        <dbReference type="ARBA" id="ARBA00008531"/>
    </source>
</evidence>
<evidence type="ECO:0000256" key="5">
    <source>
        <dbReference type="ARBA" id="ARBA00022475"/>
    </source>
</evidence>
<comment type="function">
    <text evidence="12">Necessary for flagellar biosynthesis. May be involved in translocation of the flagellum.</text>
</comment>
<dbReference type="GO" id="GO:0044781">
    <property type="term" value="P:bacterial-type flagellum organization"/>
    <property type="evidence" value="ECO:0007669"/>
    <property type="project" value="UniProtKB-KW"/>
</dbReference>
<dbReference type="InterPro" id="IPR003593">
    <property type="entry name" value="AAA+_ATPase"/>
</dbReference>
<dbReference type="InterPro" id="IPR027417">
    <property type="entry name" value="P-loop_NTPase"/>
</dbReference>
<dbReference type="Proteomes" id="UP000810292">
    <property type="component" value="Unassembled WGS sequence"/>
</dbReference>
<dbReference type="FunFam" id="3.40.50.300:FF:000695">
    <property type="entry name" value="Flagellar biosynthesis regulator FlhF"/>
    <property type="match status" value="1"/>
</dbReference>
<evidence type="ECO:0000259" key="15">
    <source>
        <dbReference type="SMART" id="SM00382"/>
    </source>
</evidence>
<evidence type="ECO:0000256" key="8">
    <source>
        <dbReference type="ARBA" id="ARBA00022927"/>
    </source>
</evidence>
<evidence type="ECO:0000256" key="7">
    <source>
        <dbReference type="ARBA" id="ARBA00022795"/>
    </source>
</evidence>
<evidence type="ECO:0000259" key="16">
    <source>
        <dbReference type="SMART" id="SM00962"/>
    </source>
</evidence>
<comment type="subcellular location">
    <subcellularLocation>
        <location evidence="1">Cell membrane</location>
        <topology evidence="1">Peripheral membrane protein</topology>
        <orientation evidence="1">Cytoplasmic side</orientation>
    </subcellularLocation>
</comment>
<name>A0A9D9IEG7_9SPIO</name>
<dbReference type="CDD" id="cd17873">
    <property type="entry name" value="FlhF"/>
    <property type="match status" value="1"/>
</dbReference>
<keyword evidence="7" id="KW-1005">Bacterial flagellum biogenesis</keyword>
<dbReference type="Pfam" id="PF00448">
    <property type="entry name" value="SRP54"/>
    <property type="match status" value="1"/>
</dbReference>
<dbReference type="InterPro" id="IPR047040">
    <property type="entry name" value="FlhF__GTPase_dom"/>
</dbReference>
<evidence type="ECO:0000256" key="11">
    <source>
        <dbReference type="ARBA" id="ARBA00023225"/>
    </source>
</evidence>
<evidence type="ECO:0000313" key="18">
    <source>
        <dbReference type="Proteomes" id="UP000810292"/>
    </source>
</evidence>
<dbReference type="EMBL" id="JADIMF010000165">
    <property type="protein sequence ID" value="MBO8470158.1"/>
    <property type="molecule type" value="Genomic_DNA"/>
</dbReference>
<dbReference type="GO" id="GO:0003924">
    <property type="term" value="F:GTPase activity"/>
    <property type="evidence" value="ECO:0007669"/>
    <property type="project" value="InterPro"/>
</dbReference>
<dbReference type="AlphaFoldDB" id="A0A9D9IEG7"/>
<evidence type="ECO:0000256" key="13">
    <source>
        <dbReference type="ARBA" id="ARBA00030866"/>
    </source>
</evidence>
<dbReference type="GO" id="GO:0005886">
    <property type="term" value="C:plasma membrane"/>
    <property type="evidence" value="ECO:0007669"/>
    <property type="project" value="UniProtKB-SubCell"/>
</dbReference>
<dbReference type="GO" id="GO:0006614">
    <property type="term" value="P:SRP-dependent cotranslational protein targeting to membrane"/>
    <property type="evidence" value="ECO:0007669"/>
    <property type="project" value="InterPro"/>
</dbReference>
<keyword evidence="10" id="KW-0472">Membrane</keyword>
<dbReference type="GO" id="GO:0005525">
    <property type="term" value="F:GTP binding"/>
    <property type="evidence" value="ECO:0007669"/>
    <property type="project" value="UniProtKB-KW"/>
</dbReference>
<evidence type="ECO:0000256" key="14">
    <source>
        <dbReference type="SAM" id="MobiDB-lite"/>
    </source>
</evidence>
<comment type="similarity">
    <text evidence="2">Belongs to the GTP-binding SRP family.</text>
</comment>
<evidence type="ECO:0000256" key="1">
    <source>
        <dbReference type="ARBA" id="ARBA00004413"/>
    </source>
</evidence>
<keyword evidence="4" id="KW-0813">Transport</keyword>
<feature type="domain" description="SRP54-type proteins GTP-binding" evidence="16">
    <location>
        <begin position="156"/>
        <end position="348"/>
    </location>
</feature>
<dbReference type="PANTHER" id="PTHR43134:SF3">
    <property type="entry name" value="FLAGELLAR BIOSYNTHESIS PROTEIN FLHF"/>
    <property type="match status" value="1"/>
</dbReference>
<evidence type="ECO:0000256" key="12">
    <source>
        <dbReference type="ARBA" id="ARBA00025337"/>
    </source>
</evidence>
<keyword evidence="9" id="KW-0342">GTP-binding</keyword>
<protein>
    <recommendedName>
        <fullName evidence="3">Flagellar biosynthesis protein FlhF</fullName>
    </recommendedName>
    <alternativeName>
        <fullName evidence="13">Flagella-associated GTP-binding protein</fullName>
    </alternativeName>
</protein>
<dbReference type="GO" id="GO:0005047">
    <property type="term" value="F:signal recognition particle binding"/>
    <property type="evidence" value="ECO:0007669"/>
    <property type="project" value="TreeGrafter"/>
</dbReference>
<evidence type="ECO:0000256" key="6">
    <source>
        <dbReference type="ARBA" id="ARBA00022741"/>
    </source>
</evidence>
<dbReference type="SMART" id="SM00962">
    <property type="entry name" value="SRP54"/>
    <property type="match status" value="1"/>
</dbReference>
<keyword evidence="6" id="KW-0547">Nucleotide-binding</keyword>
<keyword evidence="5" id="KW-1003">Cell membrane</keyword>
<dbReference type="GO" id="GO:0015031">
    <property type="term" value="P:protein transport"/>
    <property type="evidence" value="ECO:0007669"/>
    <property type="project" value="UniProtKB-KW"/>
</dbReference>
<gene>
    <name evidence="17" type="ORF">IAA72_10310</name>
</gene>
<evidence type="ECO:0000256" key="4">
    <source>
        <dbReference type="ARBA" id="ARBA00022448"/>
    </source>
</evidence>
<proteinExistence type="inferred from homology"/>
<feature type="domain" description="AAA+ ATPase" evidence="15">
    <location>
        <begin position="155"/>
        <end position="357"/>
    </location>
</feature>
<comment type="caution">
    <text evidence="17">The sequence shown here is derived from an EMBL/GenBank/DDBJ whole genome shotgun (WGS) entry which is preliminary data.</text>
</comment>
<feature type="region of interest" description="Disordered" evidence="14">
    <location>
        <begin position="64"/>
        <end position="87"/>
    </location>
</feature>
<evidence type="ECO:0000313" key="17">
    <source>
        <dbReference type="EMBL" id="MBO8470158.1"/>
    </source>
</evidence>
<organism evidence="17 18">
    <name type="scientific">Candidatus Ornithospirochaeta stercoravium</name>
    <dbReference type="NCBI Taxonomy" id="2840897"/>
    <lineage>
        <taxon>Bacteria</taxon>
        <taxon>Pseudomonadati</taxon>
        <taxon>Spirochaetota</taxon>
        <taxon>Spirochaetia</taxon>
        <taxon>Spirochaetales</taxon>
        <taxon>Spirochaetaceae</taxon>
        <taxon>Spirochaetaceae incertae sedis</taxon>
        <taxon>Candidatus Ornithospirochaeta</taxon>
    </lineage>
</organism>
<keyword evidence="11" id="KW-1006">Bacterial flagellum protein export</keyword>
<dbReference type="SUPFAM" id="SSF52540">
    <property type="entry name" value="P-loop containing nucleoside triphosphate hydrolases"/>
    <property type="match status" value="2"/>
</dbReference>
<dbReference type="InterPro" id="IPR000897">
    <property type="entry name" value="SRP54_GTPase_dom"/>
</dbReference>